<dbReference type="GO" id="GO:0008168">
    <property type="term" value="F:methyltransferase activity"/>
    <property type="evidence" value="ECO:0007669"/>
    <property type="project" value="UniProtKB-KW"/>
</dbReference>
<dbReference type="PANTHER" id="PTHR43712:SF5">
    <property type="entry name" value="O-METHYLTRANSFERASE ASQN-RELATED"/>
    <property type="match status" value="1"/>
</dbReference>
<dbReference type="InterPro" id="IPR012967">
    <property type="entry name" value="COMT_dimerisation"/>
</dbReference>
<keyword evidence="2" id="KW-0489">Methyltransferase</keyword>
<evidence type="ECO:0000313" key="3">
    <source>
        <dbReference type="Proteomes" id="UP001480595"/>
    </source>
</evidence>
<comment type="caution">
    <text evidence="2">The sequence shown here is derived from an EMBL/GenBank/DDBJ whole genome shotgun (WGS) entry which is preliminary data.</text>
</comment>
<dbReference type="SUPFAM" id="SSF46785">
    <property type="entry name" value="Winged helix' DNA-binding domain"/>
    <property type="match status" value="1"/>
</dbReference>
<dbReference type="GO" id="GO:0032259">
    <property type="term" value="P:methylation"/>
    <property type="evidence" value="ECO:0007669"/>
    <property type="project" value="UniProtKB-KW"/>
</dbReference>
<accession>A0ABR1UZS2</accession>
<dbReference type="GeneID" id="92091535"/>
<evidence type="ECO:0000313" key="2">
    <source>
        <dbReference type="EMBL" id="KAK8064425.1"/>
    </source>
</evidence>
<dbReference type="InterPro" id="IPR036388">
    <property type="entry name" value="WH-like_DNA-bd_sf"/>
</dbReference>
<dbReference type="RefSeq" id="XP_066715414.1">
    <property type="nucleotide sequence ID" value="XM_066858472.1"/>
</dbReference>
<reference evidence="2 3" key="1">
    <citation type="submission" date="2023-01" db="EMBL/GenBank/DDBJ databases">
        <title>Analysis of 21 Apiospora genomes using comparative genomics revels a genus with tremendous synthesis potential of carbohydrate active enzymes and secondary metabolites.</title>
        <authorList>
            <person name="Sorensen T."/>
        </authorList>
    </citation>
    <scope>NUCLEOTIDE SEQUENCE [LARGE SCALE GENOMIC DNA]</scope>
    <source>
        <strain evidence="2 3">CBS 135458</strain>
    </source>
</reference>
<dbReference type="EMBL" id="JAQQWL010000007">
    <property type="protein sequence ID" value="KAK8064425.1"/>
    <property type="molecule type" value="Genomic_DNA"/>
</dbReference>
<dbReference type="PANTHER" id="PTHR43712">
    <property type="entry name" value="PUTATIVE (AFU_ORTHOLOGUE AFUA_4G14580)-RELATED"/>
    <property type="match status" value="1"/>
</dbReference>
<sequence>MSTVGQLGERIASLAKKVEEQKLNDASSADRQTTLELAEASRELEQLVLGPRQTLGLMAFSVQDAASLGVIVTFDIPKLVPSEGSMSFAEISSQCGLDEDRLTRILRFAMINLLFREQPAGHVRHTPLSAHLAQSPTFCDFLRTIAAVFNPATASLPAALSR</sequence>
<name>A0ABR1UZS2_9PEZI</name>
<protein>
    <submittedName>
        <fullName evidence="2">S-adenosyl-L-methionine-dependent methyltransferase</fullName>
    </submittedName>
</protein>
<feature type="domain" description="O-methyltransferase dimerisation" evidence="1">
    <location>
        <begin position="67"/>
        <end position="134"/>
    </location>
</feature>
<proteinExistence type="predicted"/>
<keyword evidence="2" id="KW-0808">Transferase</keyword>
<dbReference type="Pfam" id="PF08100">
    <property type="entry name" value="Dimerisation"/>
    <property type="match status" value="1"/>
</dbReference>
<dbReference type="Gene3D" id="1.10.10.10">
    <property type="entry name" value="Winged helix-like DNA-binding domain superfamily/Winged helix DNA-binding domain"/>
    <property type="match status" value="1"/>
</dbReference>
<gene>
    <name evidence="2" type="ORF">PG994_007063</name>
</gene>
<dbReference type="InterPro" id="IPR036390">
    <property type="entry name" value="WH_DNA-bd_sf"/>
</dbReference>
<dbReference type="Proteomes" id="UP001480595">
    <property type="component" value="Unassembled WGS sequence"/>
</dbReference>
<keyword evidence="3" id="KW-1185">Reference proteome</keyword>
<evidence type="ECO:0000259" key="1">
    <source>
        <dbReference type="Pfam" id="PF08100"/>
    </source>
</evidence>
<organism evidence="2 3">
    <name type="scientific">Apiospora phragmitis</name>
    <dbReference type="NCBI Taxonomy" id="2905665"/>
    <lineage>
        <taxon>Eukaryota</taxon>
        <taxon>Fungi</taxon>
        <taxon>Dikarya</taxon>
        <taxon>Ascomycota</taxon>
        <taxon>Pezizomycotina</taxon>
        <taxon>Sordariomycetes</taxon>
        <taxon>Xylariomycetidae</taxon>
        <taxon>Amphisphaeriales</taxon>
        <taxon>Apiosporaceae</taxon>
        <taxon>Apiospora</taxon>
    </lineage>
</organism>